<dbReference type="FunFam" id="3.30.497.10:FF:000001">
    <property type="entry name" value="Serine protease inhibitor"/>
    <property type="match status" value="1"/>
</dbReference>
<sequence>MLCSKTGIAHFHSMDSLSASNGSFTLDLFKKLNESFKGKNIFFSPWSISSALAMTYVGAKGNTATQMAEFIVSFLKESEDCKAEDIHSEFQALISLINKPQTSYLLKTANRLYEEQTFQFHKFVKNYYHAEPQAVNFKKAAEQVRKEINSWVESQTEGKIQNLLPRGSVDPNTALVLVNAIYFKGKWEKRFLNENTSENLFRLSKTKTKPVQMMFLKDTFPICYLETMKVKIAELPYVNNDLSMLILLPDDIEDKSTERELTYEKLSKWTSPEMMKTTGVELFLPRIKLEESYNLKSTLSSMGMKDAFSQSQADFKGMSEHNDLFLSQVFHKSFVEVNEEGTEAAAASAVVVVVRSSLNHVRFKADHPFLFFIRHNKTNSILFFGRFCSP</sequence>
<dbReference type="PANTHER" id="PTHR11461:SF175">
    <property type="entry name" value="SERPIN B10"/>
    <property type="match status" value="1"/>
</dbReference>
<feature type="domain" description="Serpin" evidence="8">
    <location>
        <begin position="26"/>
        <end position="390"/>
    </location>
</feature>
<evidence type="ECO:0000313" key="10">
    <source>
        <dbReference type="Proteomes" id="UP000694380"/>
    </source>
</evidence>
<dbReference type="PANTHER" id="PTHR11461">
    <property type="entry name" value="SERINE PROTEASE INHIBITOR, SERPIN"/>
    <property type="match status" value="1"/>
</dbReference>
<dbReference type="Gene3D" id="2.30.39.10">
    <property type="entry name" value="Alpha-1-antitrypsin, domain 1"/>
    <property type="match status" value="1"/>
</dbReference>
<keyword evidence="4" id="KW-0963">Cytoplasm</keyword>
<dbReference type="CDD" id="cd19956">
    <property type="entry name" value="serpinB"/>
    <property type="match status" value="1"/>
</dbReference>
<dbReference type="Proteomes" id="UP000694380">
    <property type="component" value="Unplaced"/>
</dbReference>
<dbReference type="Pfam" id="PF00079">
    <property type="entry name" value="Serpin"/>
    <property type="match status" value="1"/>
</dbReference>
<dbReference type="InterPro" id="IPR042178">
    <property type="entry name" value="Serpin_sf_1"/>
</dbReference>
<reference evidence="9" key="2">
    <citation type="submission" date="2025-09" db="UniProtKB">
        <authorList>
            <consortium name="Ensembl"/>
        </authorList>
    </citation>
    <scope>IDENTIFICATION</scope>
</reference>
<comment type="subcellular location">
    <subcellularLocation>
        <location evidence="2">Cytoplasm</location>
    </subcellularLocation>
    <subcellularLocation>
        <location evidence="1">Nucleus</location>
    </subcellularLocation>
</comment>
<dbReference type="SMART" id="SM00093">
    <property type="entry name" value="SERPIN"/>
    <property type="match status" value="1"/>
</dbReference>
<dbReference type="FunFam" id="2.10.310.10:FF:000001">
    <property type="entry name" value="Serpin family A member 1"/>
    <property type="match status" value="1"/>
</dbReference>
<reference evidence="9" key="1">
    <citation type="submission" date="2025-08" db="UniProtKB">
        <authorList>
            <consortium name="Ensembl"/>
        </authorList>
    </citation>
    <scope>IDENTIFICATION</scope>
</reference>
<dbReference type="GeneTree" id="ENSGT00940000165915"/>
<dbReference type="AlphaFoldDB" id="A0A8C3FT07"/>
<dbReference type="GO" id="GO:0005615">
    <property type="term" value="C:extracellular space"/>
    <property type="evidence" value="ECO:0007669"/>
    <property type="project" value="InterPro"/>
</dbReference>
<name>A0A8C3FT07_CHRPI</name>
<gene>
    <name evidence="9" type="primary">LOC101931338</name>
</gene>
<accession>A0A8C3FT07</accession>
<dbReference type="GO" id="GO:0005737">
    <property type="term" value="C:cytoplasm"/>
    <property type="evidence" value="ECO:0007669"/>
    <property type="project" value="UniProtKB-SubCell"/>
</dbReference>
<keyword evidence="5" id="KW-0646">Protease inhibitor</keyword>
<dbReference type="PROSITE" id="PS00284">
    <property type="entry name" value="SERPIN"/>
    <property type="match status" value="1"/>
</dbReference>
<dbReference type="InterPro" id="IPR000240">
    <property type="entry name" value="Serpin_B9/Maspin"/>
</dbReference>
<evidence type="ECO:0000256" key="7">
    <source>
        <dbReference type="ARBA" id="ARBA00041146"/>
    </source>
</evidence>
<comment type="similarity">
    <text evidence="3">Belongs to the serpin family. Ov-serpin subfamily.</text>
</comment>
<evidence type="ECO:0000256" key="5">
    <source>
        <dbReference type="ARBA" id="ARBA00022690"/>
    </source>
</evidence>
<protein>
    <recommendedName>
        <fullName evidence="7">Serpin B10</fullName>
    </recommendedName>
</protein>
<dbReference type="Ensembl" id="ENSCPBT00000015875.1">
    <property type="protein sequence ID" value="ENSCPBP00000013372.1"/>
    <property type="gene ID" value="ENSCPBG00000009765.1"/>
</dbReference>
<evidence type="ECO:0000256" key="4">
    <source>
        <dbReference type="ARBA" id="ARBA00022490"/>
    </source>
</evidence>
<proteinExistence type="inferred from homology"/>
<dbReference type="Gene3D" id="3.30.497.10">
    <property type="entry name" value="Antithrombin, subunit I, domain 2"/>
    <property type="match status" value="1"/>
</dbReference>
<dbReference type="InterPro" id="IPR023795">
    <property type="entry name" value="Serpin_CS"/>
</dbReference>
<keyword evidence="6" id="KW-0539">Nucleus</keyword>
<evidence type="ECO:0000259" key="8">
    <source>
        <dbReference type="SMART" id="SM00093"/>
    </source>
</evidence>
<evidence type="ECO:0000256" key="6">
    <source>
        <dbReference type="ARBA" id="ARBA00023242"/>
    </source>
</evidence>
<organism evidence="9 10">
    <name type="scientific">Chrysemys picta bellii</name>
    <name type="common">Western painted turtle</name>
    <name type="synonym">Emys bellii</name>
    <dbReference type="NCBI Taxonomy" id="8478"/>
    <lineage>
        <taxon>Eukaryota</taxon>
        <taxon>Metazoa</taxon>
        <taxon>Chordata</taxon>
        <taxon>Craniata</taxon>
        <taxon>Vertebrata</taxon>
        <taxon>Euteleostomi</taxon>
        <taxon>Archelosauria</taxon>
        <taxon>Testudinata</taxon>
        <taxon>Testudines</taxon>
        <taxon>Cryptodira</taxon>
        <taxon>Durocryptodira</taxon>
        <taxon>Testudinoidea</taxon>
        <taxon>Emydidae</taxon>
        <taxon>Chrysemys</taxon>
    </lineage>
</organism>
<dbReference type="InterPro" id="IPR023796">
    <property type="entry name" value="Serpin_dom"/>
</dbReference>
<dbReference type="GO" id="GO:0004867">
    <property type="term" value="F:serine-type endopeptidase inhibitor activity"/>
    <property type="evidence" value="ECO:0007669"/>
    <property type="project" value="InterPro"/>
</dbReference>
<dbReference type="FunFam" id="2.30.39.10:FF:000001">
    <property type="entry name" value="Serpin family B member 2"/>
    <property type="match status" value="1"/>
</dbReference>
<dbReference type="InterPro" id="IPR000215">
    <property type="entry name" value="Serpin_fam"/>
</dbReference>
<evidence type="ECO:0000256" key="1">
    <source>
        <dbReference type="ARBA" id="ARBA00004123"/>
    </source>
</evidence>
<keyword evidence="10" id="KW-1185">Reference proteome</keyword>
<dbReference type="GO" id="GO:0005634">
    <property type="term" value="C:nucleus"/>
    <property type="evidence" value="ECO:0007669"/>
    <property type="project" value="UniProtKB-SubCell"/>
</dbReference>
<dbReference type="SUPFAM" id="SSF56574">
    <property type="entry name" value="Serpins"/>
    <property type="match status" value="1"/>
</dbReference>
<dbReference type="InterPro" id="IPR036186">
    <property type="entry name" value="Serpin_sf"/>
</dbReference>
<evidence type="ECO:0000256" key="3">
    <source>
        <dbReference type="ARBA" id="ARBA00006426"/>
    </source>
</evidence>
<evidence type="ECO:0000313" key="9">
    <source>
        <dbReference type="Ensembl" id="ENSCPBP00000013372.1"/>
    </source>
</evidence>
<dbReference type="PRINTS" id="PR00676">
    <property type="entry name" value="MASPIN"/>
</dbReference>
<dbReference type="InterPro" id="IPR042185">
    <property type="entry name" value="Serpin_sf_2"/>
</dbReference>
<evidence type="ECO:0000256" key="2">
    <source>
        <dbReference type="ARBA" id="ARBA00004496"/>
    </source>
</evidence>